<organism evidence="1 2">
    <name type="scientific">Streblomastix strix</name>
    <dbReference type="NCBI Taxonomy" id="222440"/>
    <lineage>
        <taxon>Eukaryota</taxon>
        <taxon>Metamonada</taxon>
        <taxon>Preaxostyla</taxon>
        <taxon>Oxymonadida</taxon>
        <taxon>Streblomastigidae</taxon>
        <taxon>Streblomastix</taxon>
    </lineage>
</organism>
<sequence length="141" mass="16769">KSQLFQLSKRQLAKSLRVTIHQLNMLIQQRRIEGENQIINIVEKEKLAGERGNERIPTSKAIREPIRLYYMSMFSWCIVTRRLFANCLALAQQRQSELNQPRLLVTRSFFVISCPLQFIHFRFTAFPQISTRIQRRSYHTC</sequence>
<protein>
    <submittedName>
        <fullName evidence="1">Uncharacterized protein</fullName>
    </submittedName>
</protein>
<reference evidence="1 2" key="1">
    <citation type="submission" date="2019-03" db="EMBL/GenBank/DDBJ databases">
        <title>Single cell metagenomics reveals metabolic interactions within the superorganism composed of flagellate Streblomastix strix and complex community of Bacteroidetes bacteria on its surface.</title>
        <authorList>
            <person name="Treitli S.C."/>
            <person name="Kolisko M."/>
            <person name="Husnik F."/>
            <person name="Keeling P."/>
            <person name="Hampl V."/>
        </authorList>
    </citation>
    <scope>NUCLEOTIDE SEQUENCE [LARGE SCALE GENOMIC DNA]</scope>
    <source>
        <strain evidence="1">ST1C</strain>
    </source>
</reference>
<gene>
    <name evidence="1" type="ORF">EZS28_056665</name>
</gene>
<dbReference type="Proteomes" id="UP000324800">
    <property type="component" value="Unassembled WGS sequence"/>
</dbReference>
<dbReference type="AlphaFoldDB" id="A0A5J4PIB3"/>
<comment type="caution">
    <text evidence="1">The sequence shown here is derived from an EMBL/GenBank/DDBJ whole genome shotgun (WGS) entry which is preliminary data.</text>
</comment>
<evidence type="ECO:0000313" key="1">
    <source>
        <dbReference type="EMBL" id="KAA6308560.1"/>
    </source>
</evidence>
<name>A0A5J4PIB3_9EUKA</name>
<feature type="non-terminal residue" evidence="1">
    <location>
        <position position="1"/>
    </location>
</feature>
<feature type="non-terminal residue" evidence="1">
    <location>
        <position position="141"/>
    </location>
</feature>
<accession>A0A5J4PIB3</accession>
<proteinExistence type="predicted"/>
<dbReference type="EMBL" id="SNRW01050782">
    <property type="protein sequence ID" value="KAA6308560.1"/>
    <property type="molecule type" value="Genomic_DNA"/>
</dbReference>
<evidence type="ECO:0000313" key="2">
    <source>
        <dbReference type="Proteomes" id="UP000324800"/>
    </source>
</evidence>